<evidence type="ECO:0000313" key="1">
    <source>
        <dbReference type="EMBL" id="ORY65748.1"/>
    </source>
</evidence>
<keyword evidence="2" id="KW-1185">Reference proteome</keyword>
<comment type="caution">
    <text evidence="1">The sequence shown here is derived from an EMBL/GenBank/DDBJ whole genome shotgun (WGS) entry which is preliminary data.</text>
</comment>
<name>A0A1Y2E2G7_9FUNG</name>
<dbReference type="AlphaFoldDB" id="A0A1Y2E2G7"/>
<accession>A0A1Y2E2G7</accession>
<protein>
    <submittedName>
        <fullName evidence="1">Uncharacterized protein</fullName>
    </submittedName>
</protein>
<reference evidence="1 2" key="1">
    <citation type="submission" date="2016-08" db="EMBL/GenBank/DDBJ databases">
        <title>A Parts List for Fungal Cellulosomes Revealed by Comparative Genomics.</title>
        <authorList>
            <consortium name="DOE Joint Genome Institute"/>
            <person name="Haitjema C.H."/>
            <person name="Gilmore S.P."/>
            <person name="Henske J.K."/>
            <person name="Solomon K.V."/>
            <person name="De Groot R."/>
            <person name="Kuo A."/>
            <person name="Mondo S.J."/>
            <person name="Salamov A.A."/>
            <person name="Labutti K."/>
            <person name="Zhao Z."/>
            <person name="Chiniquy J."/>
            <person name="Barry K."/>
            <person name="Brewer H.M."/>
            <person name="Purvine S.O."/>
            <person name="Wright A.T."/>
            <person name="Boxma B."/>
            <person name="Van Alen T."/>
            <person name="Hackstein J.H."/>
            <person name="Baker S.E."/>
            <person name="Grigoriev I.V."/>
            <person name="O'Malley M.A."/>
        </authorList>
    </citation>
    <scope>NUCLEOTIDE SEQUENCE [LARGE SCALE GENOMIC DNA]</scope>
    <source>
        <strain evidence="1 2">G1</strain>
    </source>
</reference>
<gene>
    <name evidence="1" type="ORF">LY90DRAFT_504898</name>
</gene>
<proteinExistence type="predicted"/>
<dbReference type="Proteomes" id="UP000193920">
    <property type="component" value="Unassembled WGS sequence"/>
</dbReference>
<sequence length="115" mass="13602">MNLDNNDFQENSGFAILQNKENDNSNNGKPSKEKYIKLMNNKVKYSIEEELNSILYRITLGKLLDISPKIYSRALDELIDNFYKFVEFLLFDHSICNSVDDLKFDKKKNEYINDY</sequence>
<organism evidence="1 2">
    <name type="scientific">Neocallimastix californiae</name>
    <dbReference type="NCBI Taxonomy" id="1754190"/>
    <lineage>
        <taxon>Eukaryota</taxon>
        <taxon>Fungi</taxon>
        <taxon>Fungi incertae sedis</taxon>
        <taxon>Chytridiomycota</taxon>
        <taxon>Chytridiomycota incertae sedis</taxon>
        <taxon>Neocallimastigomycetes</taxon>
        <taxon>Neocallimastigales</taxon>
        <taxon>Neocallimastigaceae</taxon>
        <taxon>Neocallimastix</taxon>
    </lineage>
</organism>
<evidence type="ECO:0000313" key="2">
    <source>
        <dbReference type="Proteomes" id="UP000193920"/>
    </source>
</evidence>
<dbReference type="EMBL" id="MCOG01000051">
    <property type="protein sequence ID" value="ORY65748.1"/>
    <property type="molecule type" value="Genomic_DNA"/>
</dbReference>